<dbReference type="GO" id="GO:0005576">
    <property type="term" value="C:extracellular region"/>
    <property type="evidence" value="ECO:0007669"/>
    <property type="project" value="UniProtKB-SubCell"/>
</dbReference>
<dbReference type="GO" id="GO:0016810">
    <property type="term" value="F:hydrolase activity, acting on carbon-nitrogen (but not peptide) bonds"/>
    <property type="evidence" value="ECO:0007669"/>
    <property type="project" value="InterPro"/>
</dbReference>
<dbReference type="KEGG" id="daw:HS1_000368"/>
<keyword evidence="5" id="KW-1185">Reference proteome</keyword>
<dbReference type="CDD" id="cd10918">
    <property type="entry name" value="CE4_NodB_like_5s_6s"/>
    <property type="match status" value="1"/>
</dbReference>
<dbReference type="SUPFAM" id="SSF88713">
    <property type="entry name" value="Glycoside hydrolase/deacetylase"/>
    <property type="match status" value="1"/>
</dbReference>
<dbReference type="Proteomes" id="UP000070560">
    <property type="component" value="Chromosome"/>
</dbReference>
<dbReference type="InterPro" id="IPR011330">
    <property type="entry name" value="Glyco_hydro/deAcase_b/a-brl"/>
</dbReference>
<evidence type="ECO:0000259" key="3">
    <source>
        <dbReference type="PROSITE" id="PS51677"/>
    </source>
</evidence>
<gene>
    <name evidence="4" type="ORF">HS1_000368</name>
</gene>
<evidence type="ECO:0000256" key="1">
    <source>
        <dbReference type="ARBA" id="ARBA00004613"/>
    </source>
</evidence>
<comment type="subcellular location">
    <subcellularLocation>
        <location evidence="1">Secreted</location>
    </subcellularLocation>
</comment>
<organism evidence="4 5">
    <name type="scientific">Desulfofervidus auxilii</name>
    <dbReference type="NCBI Taxonomy" id="1621989"/>
    <lineage>
        <taxon>Bacteria</taxon>
        <taxon>Pseudomonadati</taxon>
        <taxon>Thermodesulfobacteriota</taxon>
        <taxon>Candidatus Desulfofervidia</taxon>
        <taxon>Candidatus Desulfofervidales</taxon>
        <taxon>Candidatus Desulfofervidaceae</taxon>
        <taxon>Candidatus Desulfofervidus</taxon>
    </lineage>
</organism>
<evidence type="ECO:0000256" key="2">
    <source>
        <dbReference type="ARBA" id="ARBA00022729"/>
    </source>
</evidence>
<dbReference type="GO" id="GO:0005975">
    <property type="term" value="P:carbohydrate metabolic process"/>
    <property type="evidence" value="ECO:0007669"/>
    <property type="project" value="InterPro"/>
</dbReference>
<proteinExistence type="predicted"/>
<name>A0A7U4QIX1_DESA2</name>
<dbReference type="InterPro" id="IPR051398">
    <property type="entry name" value="Polysacch_Deacetylase"/>
</dbReference>
<dbReference type="PROSITE" id="PS51677">
    <property type="entry name" value="NODB"/>
    <property type="match status" value="1"/>
</dbReference>
<dbReference type="PANTHER" id="PTHR34216">
    <property type="match status" value="1"/>
</dbReference>
<dbReference type="InterPro" id="IPR002509">
    <property type="entry name" value="NODB_dom"/>
</dbReference>
<reference evidence="4 5" key="1">
    <citation type="submission" date="2015-10" db="EMBL/GenBank/DDBJ databases">
        <title>Candidatus Desulfofervidus auxilii, a hydrogenotrophic sulfate-reducing bacterium involved in the thermophilic anaerobic oxidation of methane.</title>
        <authorList>
            <person name="Krukenberg V."/>
            <person name="Richter M."/>
            <person name="Wegener G."/>
        </authorList>
    </citation>
    <scope>NUCLEOTIDE SEQUENCE [LARGE SCALE GENOMIC DNA]</scope>
    <source>
        <strain evidence="4 5">HS1</strain>
    </source>
</reference>
<dbReference type="Pfam" id="PF01522">
    <property type="entry name" value="Polysacc_deac_1"/>
    <property type="match status" value="1"/>
</dbReference>
<dbReference type="Gene3D" id="3.20.20.370">
    <property type="entry name" value="Glycoside hydrolase/deacetylase"/>
    <property type="match status" value="1"/>
</dbReference>
<accession>A0A7U4QIX1</accession>
<dbReference type="EMBL" id="CP013015">
    <property type="protein sequence ID" value="AMM40174.1"/>
    <property type="molecule type" value="Genomic_DNA"/>
</dbReference>
<feature type="domain" description="NodB homology" evidence="3">
    <location>
        <begin position="60"/>
        <end position="277"/>
    </location>
</feature>
<dbReference type="AlphaFoldDB" id="A0A7U4QIX1"/>
<evidence type="ECO:0000313" key="5">
    <source>
        <dbReference type="Proteomes" id="UP000070560"/>
    </source>
</evidence>
<sequence>MYHRVLSDNETIEPWLQPGMYVKESVFKMHLKFLLSYSQVISFSEFLKRWSENDWDKNGRYSIITFDDGWKDNYIYAFPVLKRYNLPATIFLTTNYIGTNKWFWPEKIGYLFWKKENDITAEQIDKIIGVIKRFSEKEIETFIGTLQEEFGISLPKKRLLLNWEEIKEMSKYNISFGFHTANHRILTRLSQKEIINEINPPSTLKETNFVPVFSYPNGEYNLEVENLLKEMGFEAAVTTKKGWIKPGKDSLFSLKRTGIHQDISFTPSLFNFHISIK</sequence>
<evidence type="ECO:0000313" key="4">
    <source>
        <dbReference type="EMBL" id="AMM40174.1"/>
    </source>
</evidence>
<protein>
    <submittedName>
        <fullName evidence="4">Polysaccharide deacetylase</fullName>
    </submittedName>
</protein>
<keyword evidence="2" id="KW-0732">Signal</keyword>
<dbReference type="PANTHER" id="PTHR34216:SF3">
    <property type="entry name" value="POLY-BETA-1,6-N-ACETYL-D-GLUCOSAMINE N-DEACETYLASE"/>
    <property type="match status" value="1"/>
</dbReference>